<sequence>MSRERSMAAQADAQYLMRHAAIKVVQGTVIAVPPLLLATQLYRRTFSLNRFLRGNAIASLVGAAGGAGLYYGRARNFDDVALADRVQRLRSNRSQAQVDDWTLIGSIIGSLLTTTLFMRRANVLYCLLGGASLGAGGGVLTHMYQTYGLQGSIEAVQEGPPGGKIIDDLQSGKADEVLKGKPT</sequence>
<dbReference type="Pfam" id="PF08560">
    <property type="entry name" value="DUF1757"/>
    <property type="match status" value="1"/>
</dbReference>
<dbReference type="RefSeq" id="XP_014569774.1">
    <property type="nucleotide sequence ID" value="XM_014714288.1"/>
</dbReference>
<comment type="caution">
    <text evidence="2">The sequence shown here is derived from an EMBL/GenBank/DDBJ whole genome shotgun (WGS) entry which is preliminary data.</text>
</comment>
<feature type="transmembrane region" description="Helical" evidence="1">
    <location>
        <begin position="125"/>
        <end position="144"/>
    </location>
</feature>
<keyword evidence="1" id="KW-0812">Transmembrane</keyword>
<dbReference type="EMBL" id="BABT02000061">
    <property type="protein sequence ID" value="GAA95377.1"/>
    <property type="molecule type" value="Genomic_DNA"/>
</dbReference>
<feature type="transmembrane region" description="Helical" evidence="1">
    <location>
        <begin position="20"/>
        <end position="39"/>
    </location>
</feature>
<accession>G7DXR7</accession>
<dbReference type="eggNOG" id="ENOG502S8T8">
    <property type="taxonomic scope" value="Eukaryota"/>
</dbReference>
<protein>
    <submittedName>
        <fullName evidence="2">Uncharacterized protein</fullName>
    </submittedName>
</protein>
<dbReference type="HOGENOM" id="CLU_1482185_0_0_1"/>
<reference evidence="2 3" key="1">
    <citation type="journal article" date="2011" name="J. Gen. Appl. Microbiol.">
        <title>Draft genome sequencing of the enigmatic basidiomycete Mixia osmundae.</title>
        <authorList>
            <person name="Nishida H."/>
            <person name="Nagatsuka Y."/>
            <person name="Sugiyama J."/>
        </authorList>
    </citation>
    <scope>NUCLEOTIDE SEQUENCE [LARGE SCALE GENOMIC DNA]</scope>
    <source>
        <strain evidence="3">CBS 9802 / IAM 14324 / JCM 22182 / KY 12970</strain>
    </source>
</reference>
<evidence type="ECO:0000313" key="3">
    <source>
        <dbReference type="Proteomes" id="UP000009131"/>
    </source>
</evidence>
<name>G7DXR7_MIXOS</name>
<dbReference type="Proteomes" id="UP000009131">
    <property type="component" value="Unassembled WGS sequence"/>
</dbReference>
<reference evidence="2 3" key="2">
    <citation type="journal article" date="2012" name="Open Biol.">
        <title>Characteristics of nucleosomes and linker DNA regions on the genome of the basidiomycete Mixia osmundae revealed by mono- and dinucleosome mapping.</title>
        <authorList>
            <person name="Nishida H."/>
            <person name="Kondo S."/>
            <person name="Matsumoto T."/>
            <person name="Suzuki Y."/>
            <person name="Yoshikawa H."/>
            <person name="Taylor T.D."/>
            <person name="Sugiyama J."/>
        </authorList>
    </citation>
    <scope>NUCLEOTIDE SEQUENCE [LARGE SCALE GENOMIC DNA]</scope>
    <source>
        <strain evidence="3">CBS 9802 / IAM 14324 / JCM 22182 / KY 12970</strain>
    </source>
</reference>
<dbReference type="InParanoid" id="G7DXR7"/>
<dbReference type="InterPro" id="IPR013869">
    <property type="entry name" value="DUF1757"/>
</dbReference>
<proteinExistence type="predicted"/>
<keyword evidence="1" id="KW-1133">Transmembrane helix</keyword>
<dbReference type="AlphaFoldDB" id="G7DXR7"/>
<keyword evidence="1" id="KW-0472">Membrane</keyword>
<organism evidence="2 3">
    <name type="scientific">Mixia osmundae (strain CBS 9802 / IAM 14324 / JCM 22182 / KY 12970)</name>
    <dbReference type="NCBI Taxonomy" id="764103"/>
    <lineage>
        <taxon>Eukaryota</taxon>
        <taxon>Fungi</taxon>
        <taxon>Dikarya</taxon>
        <taxon>Basidiomycota</taxon>
        <taxon>Pucciniomycotina</taxon>
        <taxon>Mixiomycetes</taxon>
        <taxon>Mixiales</taxon>
        <taxon>Mixiaceae</taxon>
        <taxon>Mixia</taxon>
    </lineage>
</organism>
<gene>
    <name evidence="2" type="primary">Mo02031</name>
    <name evidence="2" type="ORF">E5Q_02031</name>
</gene>
<dbReference type="OrthoDB" id="2524788at2759"/>
<dbReference type="OMA" id="LQYGCLA"/>
<evidence type="ECO:0000256" key="1">
    <source>
        <dbReference type="SAM" id="Phobius"/>
    </source>
</evidence>
<keyword evidence="3" id="KW-1185">Reference proteome</keyword>
<evidence type="ECO:0000313" key="2">
    <source>
        <dbReference type="EMBL" id="GAA95377.1"/>
    </source>
</evidence>
<feature type="transmembrane region" description="Helical" evidence="1">
    <location>
        <begin position="51"/>
        <end position="72"/>
    </location>
</feature>